<evidence type="ECO:0000256" key="7">
    <source>
        <dbReference type="ARBA" id="ARBA00022792"/>
    </source>
</evidence>
<dbReference type="GO" id="GO:0032981">
    <property type="term" value="P:mitochondrial respiratory chain complex I assembly"/>
    <property type="evidence" value="ECO:0007669"/>
    <property type="project" value="TreeGrafter"/>
</dbReference>
<dbReference type="GO" id="GO:0045271">
    <property type="term" value="C:respiratory chain complex I"/>
    <property type="evidence" value="ECO:0007669"/>
    <property type="project" value="InterPro"/>
</dbReference>
<dbReference type="OrthoDB" id="6241903at2759"/>
<evidence type="ECO:0000256" key="10">
    <source>
        <dbReference type="ARBA" id="ARBA00023128"/>
    </source>
</evidence>
<keyword evidence="13" id="KW-0812">Transmembrane</keyword>
<comment type="function">
    <text evidence="1">Accessory subunit of the mitochondrial membrane respiratory chain NADH dehydrogenase (Complex I), that is believed not to be involved in catalysis. Complex I functions in the transfer of electrons from NADH to the respiratory chain. The immediate electron acceptor for the enzyme is believed to be ubiquinone.</text>
</comment>
<keyword evidence="5" id="KW-0813">Transport</keyword>
<dbReference type="EMBL" id="CAJNOK010003344">
    <property type="protein sequence ID" value="CAF0897595.1"/>
    <property type="molecule type" value="Genomic_DNA"/>
</dbReference>
<accession>A0A813ZX38</accession>
<feature type="transmembrane region" description="Helical" evidence="13">
    <location>
        <begin position="126"/>
        <end position="144"/>
    </location>
</feature>
<dbReference type="Proteomes" id="UP000682733">
    <property type="component" value="Unassembled WGS sequence"/>
</dbReference>
<dbReference type="GO" id="GO:0005743">
    <property type="term" value="C:mitochondrial inner membrane"/>
    <property type="evidence" value="ECO:0007669"/>
    <property type="project" value="UniProtKB-SubCell"/>
</dbReference>
<evidence type="ECO:0000256" key="1">
    <source>
        <dbReference type="ARBA" id="ARBA00003195"/>
    </source>
</evidence>
<evidence type="ECO:0000256" key="13">
    <source>
        <dbReference type="SAM" id="Phobius"/>
    </source>
</evidence>
<keyword evidence="10" id="KW-0496">Mitochondrion</keyword>
<keyword evidence="18" id="KW-1185">Reference proteome</keyword>
<dbReference type="EMBL" id="CAJOBA010003345">
    <property type="protein sequence ID" value="CAF3678809.1"/>
    <property type="molecule type" value="Genomic_DNA"/>
</dbReference>
<protein>
    <recommendedName>
        <fullName evidence="19">NADH dehydrogenase [ubiquinone] 1 beta subcomplex subunit 2, mitochondrial</fullName>
    </recommendedName>
</protein>
<dbReference type="InterPro" id="IPR026627">
    <property type="entry name" value="NDUFB2_animal"/>
</dbReference>
<name>A0A813ZX38_9BILA</name>
<comment type="caution">
    <text evidence="15">The sequence shown here is derived from an EMBL/GenBank/DDBJ whole genome shotgun (WGS) entry which is preliminary data.</text>
</comment>
<evidence type="ECO:0008006" key="19">
    <source>
        <dbReference type="Google" id="ProtNLM"/>
    </source>
</evidence>
<evidence type="ECO:0000313" key="18">
    <source>
        <dbReference type="Proteomes" id="UP000663829"/>
    </source>
</evidence>
<reference evidence="15" key="1">
    <citation type="submission" date="2021-02" db="EMBL/GenBank/DDBJ databases">
        <authorList>
            <person name="Nowell W R."/>
        </authorList>
    </citation>
    <scope>NUCLEOTIDE SEQUENCE</scope>
</reference>
<evidence type="ECO:0000313" key="14">
    <source>
        <dbReference type="EMBL" id="CAF0897595.1"/>
    </source>
</evidence>
<dbReference type="PANTHER" id="PTHR15223:SF1">
    <property type="entry name" value="NADH DEHYDROGENASE [UBIQUINONE] 1 BETA SUBCOMPLEX SUBUNIT 2, MITOCHONDRIAL"/>
    <property type="match status" value="1"/>
</dbReference>
<evidence type="ECO:0000256" key="12">
    <source>
        <dbReference type="SAM" id="MobiDB-lite"/>
    </source>
</evidence>
<dbReference type="Proteomes" id="UP000663829">
    <property type="component" value="Unassembled WGS sequence"/>
</dbReference>
<organism evidence="15 18">
    <name type="scientific">Didymodactylos carnosus</name>
    <dbReference type="NCBI Taxonomy" id="1234261"/>
    <lineage>
        <taxon>Eukaryota</taxon>
        <taxon>Metazoa</taxon>
        <taxon>Spiralia</taxon>
        <taxon>Gnathifera</taxon>
        <taxon>Rotifera</taxon>
        <taxon>Eurotatoria</taxon>
        <taxon>Bdelloidea</taxon>
        <taxon>Philodinida</taxon>
        <taxon>Philodinidae</taxon>
        <taxon>Didymodactylos</taxon>
    </lineage>
</organism>
<dbReference type="EMBL" id="CAJOBC010001592">
    <property type="protein sequence ID" value="CAF3687204.1"/>
    <property type="molecule type" value="Genomic_DNA"/>
</dbReference>
<feature type="compositionally biased region" description="Basic and acidic residues" evidence="12">
    <location>
        <begin position="55"/>
        <end position="68"/>
    </location>
</feature>
<evidence type="ECO:0000256" key="9">
    <source>
        <dbReference type="ARBA" id="ARBA00022982"/>
    </source>
</evidence>
<comment type="subcellular location">
    <subcellularLocation>
        <location evidence="2">Mitochondrion inner membrane</location>
        <topology evidence="2">Peripheral membrane protein</topology>
        <orientation evidence="2">Matrix side</orientation>
    </subcellularLocation>
</comment>
<dbReference type="EMBL" id="CAJNOQ010001592">
    <property type="protein sequence ID" value="CAF0905368.1"/>
    <property type="molecule type" value="Genomic_DNA"/>
</dbReference>
<sequence>MYRASYISRSLKTIFSSPSFSKHLQTRLSASSSSVSKSASSSPVDDHHHHQHNSHGHDHGHHEPELRKTQTWRHHRDYQSKYERQSEDPDCSLNIENPIDWKYVPNHGEKTVWVPYRTHAKLSAMWEYHAALVFVIWMWWYVFYRFSKEPEYLLGHIYMPDPSQFTDEELGIPPDDVEG</sequence>
<keyword evidence="13" id="KW-1133">Transmembrane helix</keyword>
<evidence type="ECO:0000313" key="17">
    <source>
        <dbReference type="EMBL" id="CAF3687204.1"/>
    </source>
</evidence>
<evidence type="ECO:0000256" key="2">
    <source>
        <dbReference type="ARBA" id="ARBA00004443"/>
    </source>
</evidence>
<evidence type="ECO:0000313" key="16">
    <source>
        <dbReference type="EMBL" id="CAF3678809.1"/>
    </source>
</evidence>
<evidence type="ECO:0000256" key="11">
    <source>
        <dbReference type="ARBA" id="ARBA00023136"/>
    </source>
</evidence>
<keyword evidence="8" id="KW-0809">Transit peptide</keyword>
<keyword evidence="11 13" id="KW-0472">Membrane</keyword>
<evidence type="ECO:0000256" key="4">
    <source>
        <dbReference type="ARBA" id="ARBA00011533"/>
    </source>
</evidence>
<comment type="subunit">
    <text evidence="4">Complex I is composed of 45 different subunits.</text>
</comment>
<dbReference type="Proteomes" id="UP000681722">
    <property type="component" value="Unassembled WGS sequence"/>
</dbReference>
<proteinExistence type="inferred from homology"/>
<evidence type="ECO:0000256" key="5">
    <source>
        <dbReference type="ARBA" id="ARBA00022448"/>
    </source>
</evidence>
<evidence type="ECO:0000256" key="8">
    <source>
        <dbReference type="ARBA" id="ARBA00022946"/>
    </source>
</evidence>
<evidence type="ECO:0000313" key="15">
    <source>
        <dbReference type="EMBL" id="CAF0905368.1"/>
    </source>
</evidence>
<dbReference type="AlphaFoldDB" id="A0A813ZX38"/>
<feature type="compositionally biased region" description="Low complexity" evidence="12">
    <location>
        <begin position="31"/>
        <end position="42"/>
    </location>
</feature>
<evidence type="ECO:0000256" key="3">
    <source>
        <dbReference type="ARBA" id="ARBA00005923"/>
    </source>
</evidence>
<feature type="region of interest" description="Disordered" evidence="12">
    <location>
        <begin position="31"/>
        <end position="70"/>
    </location>
</feature>
<gene>
    <name evidence="15" type="ORF">GPM918_LOCUS8859</name>
    <name evidence="14" type="ORF">OVA965_LOCUS9455</name>
    <name evidence="17" type="ORF">SRO942_LOCUS8860</name>
    <name evidence="16" type="ORF">TMI583_LOCUS9451</name>
</gene>
<dbReference type="Proteomes" id="UP000677228">
    <property type="component" value="Unassembled WGS sequence"/>
</dbReference>
<keyword evidence="7" id="KW-0999">Mitochondrion inner membrane</keyword>
<dbReference type="PANTHER" id="PTHR15223">
    <property type="entry name" value="NADH-UBIQUINONE OXIDOREDUCTASE AGGG SUBUNIT"/>
    <property type="match status" value="1"/>
</dbReference>
<evidence type="ECO:0000256" key="6">
    <source>
        <dbReference type="ARBA" id="ARBA00022660"/>
    </source>
</evidence>
<keyword evidence="9" id="KW-0249">Electron transport</keyword>
<comment type="similarity">
    <text evidence="3">Belongs to the complex I NDUFB2 subunit family.</text>
</comment>
<dbReference type="Pfam" id="PF14813">
    <property type="entry name" value="NADH_B2"/>
    <property type="match status" value="1"/>
</dbReference>
<keyword evidence="6" id="KW-0679">Respiratory chain</keyword>